<dbReference type="Gene3D" id="3.30.530.20">
    <property type="match status" value="1"/>
</dbReference>
<evidence type="ECO:0000313" key="5">
    <source>
        <dbReference type="Proteomes" id="UP001497493"/>
    </source>
</evidence>
<evidence type="ECO:0000259" key="3">
    <source>
        <dbReference type="Pfam" id="PF03364"/>
    </source>
</evidence>
<comment type="similarity">
    <text evidence="1">Belongs to the ribosome association toxin RatA family.</text>
</comment>
<keyword evidence="5" id="KW-1185">Reference proteome</keyword>
<reference evidence="4 5" key="1">
    <citation type="submission" date="2024-04" db="EMBL/GenBank/DDBJ databases">
        <authorList>
            <person name="Cremers G."/>
        </authorList>
    </citation>
    <scope>NUCLEOTIDE SEQUENCE [LARGE SCALE GENOMIC DNA]</scope>
    <source>
        <strain evidence="4">MeCH1-AG</strain>
    </source>
</reference>
<proteinExistence type="inferred from homology"/>
<dbReference type="Proteomes" id="UP001497493">
    <property type="component" value="Chromosome"/>
</dbReference>
<evidence type="ECO:0000256" key="1">
    <source>
        <dbReference type="ARBA" id="ARBA00008918"/>
    </source>
</evidence>
<dbReference type="RefSeq" id="WP_348758857.1">
    <property type="nucleotide sequence ID" value="NZ_OZ026884.1"/>
</dbReference>
<dbReference type="EMBL" id="OZ026884">
    <property type="protein sequence ID" value="CAL1239280.1"/>
    <property type="molecule type" value="Genomic_DNA"/>
</dbReference>
<protein>
    <submittedName>
        <fullName evidence="4">Ribosome association toxin RatA</fullName>
    </submittedName>
</protein>
<dbReference type="SUPFAM" id="SSF55961">
    <property type="entry name" value="Bet v1-like"/>
    <property type="match status" value="1"/>
</dbReference>
<dbReference type="InterPro" id="IPR044996">
    <property type="entry name" value="COQ10-like"/>
</dbReference>
<feature type="domain" description="Coenzyme Q-binding protein COQ10 START" evidence="3">
    <location>
        <begin position="10"/>
        <end position="135"/>
    </location>
</feature>
<name>A0ABP1C4Z0_9GAMM</name>
<dbReference type="PANTHER" id="PTHR12901:SF10">
    <property type="entry name" value="COENZYME Q-BINDING PROTEIN COQ10, MITOCHONDRIAL"/>
    <property type="match status" value="1"/>
</dbReference>
<accession>A0ABP1C4Z0</accession>
<dbReference type="Pfam" id="PF03364">
    <property type="entry name" value="Polyketide_cyc"/>
    <property type="match status" value="1"/>
</dbReference>
<dbReference type="InterPro" id="IPR005031">
    <property type="entry name" value="COQ10_START"/>
</dbReference>
<sequence>MTNICTSVCVNYTPLEMYNLVNDVQAYPNYLPLCTAVTLHARSPTHLRATITLAKGKLKLSFTTDNAMEEGRSIDMRLVEGPFKHFHGSWRFDPTPGGGCETTFRLDFEFANGLLGLAFGGFFKDLTESLVDAFCNEAVKKYGQRPQPRGR</sequence>
<evidence type="ECO:0000313" key="4">
    <source>
        <dbReference type="EMBL" id="CAL1239280.1"/>
    </source>
</evidence>
<evidence type="ECO:0000256" key="2">
    <source>
        <dbReference type="ARBA" id="ARBA00022649"/>
    </source>
</evidence>
<dbReference type="PANTHER" id="PTHR12901">
    <property type="entry name" value="SPERM PROTEIN HOMOLOG"/>
    <property type="match status" value="1"/>
</dbReference>
<gene>
    <name evidence="4" type="primary">ratA</name>
    <name evidence="4" type="ORF">MECH1_V1_0504</name>
</gene>
<keyword evidence="2" id="KW-1277">Toxin-antitoxin system</keyword>
<organism evidence="4 5">
    <name type="scientific">Candidatus Methylocalor cossyra</name>
    <dbReference type="NCBI Taxonomy" id="3108543"/>
    <lineage>
        <taxon>Bacteria</taxon>
        <taxon>Pseudomonadati</taxon>
        <taxon>Pseudomonadota</taxon>
        <taxon>Gammaproteobacteria</taxon>
        <taxon>Methylococcales</taxon>
        <taxon>Methylococcaceae</taxon>
        <taxon>Candidatus Methylocalor</taxon>
    </lineage>
</organism>
<dbReference type="CDD" id="cd07813">
    <property type="entry name" value="COQ10p_like"/>
    <property type="match status" value="1"/>
</dbReference>
<dbReference type="InterPro" id="IPR023393">
    <property type="entry name" value="START-like_dom_sf"/>
</dbReference>